<dbReference type="InParanoid" id="G4YXB4"/>
<dbReference type="GeneID" id="20641496"/>
<gene>
    <name evidence="1" type="ORF">PHYSODRAFT_297513</name>
</gene>
<organism evidence="1 2">
    <name type="scientific">Phytophthora sojae (strain P6497)</name>
    <name type="common">Soybean stem and root rot agent</name>
    <name type="synonym">Phytophthora megasperma f. sp. glycines</name>
    <dbReference type="NCBI Taxonomy" id="1094619"/>
    <lineage>
        <taxon>Eukaryota</taxon>
        <taxon>Sar</taxon>
        <taxon>Stramenopiles</taxon>
        <taxon>Oomycota</taxon>
        <taxon>Peronosporomycetes</taxon>
        <taxon>Peronosporales</taxon>
        <taxon>Peronosporaceae</taxon>
        <taxon>Phytophthora</taxon>
    </lineage>
</organism>
<dbReference type="Proteomes" id="UP000002640">
    <property type="component" value="Unassembled WGS sequence"/>
</dbReference>
<evidence type="ECO:0000313" key="2">
    <source>
        <dbReference type="Proteomes" id="UP000002640"/>
    </source>
</evidence>
<sequence>MTIQALKEELHEDLEVNPDEIELLLAKRGTWLKCSWSEIKWLERGNMLSSITELLVDDKKMDPQRKVGGVGFRGFEEIEQDEIHVLMKLPERVVQAELRWFEKVRRLQEGTHSICIYAQALSFTNMNVAAENECVKGQCCGFDVLFLLPWNWFFSRRPSQPLSN</sequence>
<dbReference type="EMBL" id="JH159152">
    <property type="protein sequence ID" value="EGZ26148.1"/>
    <property type="molecule type" value="Genomic_DNA"/>
</dbReference>
<dbReference type="RefSeq" id="XP_009521436.1">
    <property type="nucleotide sequence ID" value="XM_009523141.1"/>
</dbReference>
<dbReference type="AlphaFoldDB" id="G4YXB4"/>
<name>G4YXB4_PHYSP</name>
<proteinExistence type="predicted"/>
<protein>
    <submittedName>
        <fullName evidence="1">Uncharacterized protein</fullName>
    </submittedName>
</protein>
<accession>G4YXB4</accession>
<keyword evidence="2" id="KW-1185">Reference proteome</keyword>
<dbReference type="KEGG" id="psoj:PHYSODRAFT_297513"/>
<reference evidence="1 2" key="1">
    <citation type="journal article" date="2006" name="Science">
        <title>Phytophthora genome sequences uncover evolutionary origins and mechanisms of pathogenesis.</title>
        <authorList>
            <person name="Tyler B.M."/>
            <person name="Tripathy S."/>
            <person name="Zhang X."/>
            <person name="Dehal P."/>
            <person name="Jiang R.H."/>
            <person name="Aerts A."/>
            <person name="Arredondo F.D."/>
            <person name="Baxter L."/>
            <person name="Bensasson D."/>
            <person name="Beynon J.L."/>
            <person name="Chapman J."/>
            <person name="Damasceno C.M."/>
            <person name="Dorrance A.E."/>
            <person name="Dou D."/>
            <person name="Dickerman A.W."/>
            <person name="Dubchak I.L."/>
            <person name="Garbelotto M."/>
            <person name="Gijzen M."/>
            <person name="Gordon S.G."/>
            <person name="Govers F."/>
            <person name="Grunwald N.J."/>
            <person name="Huang W."/>
            <person name="Ivors K.L."/>
            <person name="Jones R.W."/>
            <person name="Kamoun S."/>
            <person name="Krampis K."/>
            <person name="Lamour K.H."/>
            <person name="Lee M.K."/>
            <person name="McDonald W.H."/>
            <person name="Medina M."/>
            <person name="Meijer H.J."/>
            <person name="Nordberg E.K."/>
            <person name="Maclean D.J."/>
            <person name="Ospina-Giraldo M.D."/>
            <person name="Morris P.F."/>
            <person name="Phuntumart V."/>
            <person name="Putnam N.H."/>
            <person name="Rash S."/>
            <person name="Rose J.K."/>
            <person name="Sakihama Y."/>
            <person name="Salamov A.A."/>
            <person name="Savidor A."/>
            <person name="Scheuring C.F."/>
            <person name="Smith B.M."/>
            <person name="Sobral B.W."/>
            <person name="Terry A."/>
            <person name="Torto-Alalibo T.A."/>
            <person name="Win J."/>
            <person name="Xu Z."/>
            <person name="Zhang H."/>
            <person name="Grigoriev I.V."/>
            <person name="Rokhsar D.S."/>
            <person name="Boore J.L."/>
        </authorList>
    </citation>
    <scope>NUCLEOTIDE SEQUENCE [LARGE SCALE GENOMIC DNA]</scope>
    <source>
        <strain evidence="1 2">P6497</strain>
    </source>
</reference>
<evidence type="ECO:0000313" key="1">
    <source>
        <dbReference type="EMBL" id="EGZ26148.1"/>
    </source>
</evidence>